<evidence type="ECO:0008006" key="5">
    <source>
        <dbReference type="Google" id="ProtNLM"/>
    </source>
</evidence>
<evidence type="ECO:0000313" key="4">
    <source>
        <dbReference type="Proteomes" id="UP000176614"/>
    </source>
</evidence>
<feature type="chain" id="PRO_5009515043" description="SCP domain-containing protein" evidence="2">
    <location>
        <begin position="23"/>
        <end position="1520"/>
    </location>
</feature>
<dbReference type="Proteomes" id="UP000176614">
    <property type="component" value="Unassembled WGS sequence"/>
</dbReference>
<proteinExistence type="predicted"/>
<feature type="compositionally biased region" description="Polar residues" evidence="1">
    <location>
        <begin position="1101"/>
        <end position="1110"/>
    </location>
</feature>
<evidence type="ECO:0000256" key="2">
    <source>
        <dbReference type="SAM" id="SignalP"/>
    </source>
</evidence>
<accession>A0A1F4W143</accession>
<reference evidence="3 4" key="1">
    <citation type="journal article" date="2016" name="Nat. Commun.">
        <title>Thousands of microbial genomes shed light on interconnected biogeochemical processes in an aquifer system.</title>
        <authorList>
            <person name="Anantharaman K."/>
            <person name="Brown C.T."/>
            <person name="Hug L.A."/>
            <person name="Sharon I."/>
            <person name="Castelle C.J."/>
            <person name="Probst A.J."/>
            <person name="Thomas B.C."/>
            <person name="Singh A."/>
            <person name="Wilkins M.J."/>
            <person name="Karaoz U."/>
            <person name="Brodie E.L."/>
            <person name="Williams K.H."/>
            <person name="Hubbard S.S."/>
            <person name="Banfield J.F."/>
        </authorList>
    </citation>
    <scope>NUCLEOTIDE SEQUENCE [LARGE SCALE GENOMIC DNA]</scope>
</reference>
<keyword evidence="2" id="KW-0732">Signal</keyword>
<feature type="compositionally biased region" description="Acidic residues" evidence="1">
    <location>
        <begin position="1111"/>
        <end position="1121"/>
    </location>
</feature>
<feature type="signal peptide" evidence="2">
    <location>
        <begin position="1"/>
        <end position="22"/>
    </location>
</feature>
<dbReference type="EMBL" id="MEVT01000008">
    <property type="protein sequence ID" value="OGC63121.1"/>
    <property type="molecule type" value="Genomic_DNA"/>
</dbReference>
<name>A0A1F4W143_UNCKA</name>
<evidence type="ECO:0000313" key="3">
    <source>
        <dbReference type="EMBL" id="OGC63121.1"/>
    </source>
</evidence>
<feature type="region of interest" description="Disordered" evidence="1">
    <location>
        <begin position="1101"/>
        <end position="1121"/>
    </location>
</feature>
<protein>
    <recommendedName>
        <fullName evidence="5">SCP domain-containing protein</fullName>
    </recommendedName>
</protein>
<sequence>MKYKAVLVTLFLLFAFGTQTLAENMYDSQFIEGSRCPKPANGNENSVCGIIRSHDPEEAFEEDEAMSAASGNMQMSHKGVPNVSVFIYECDPSSPTCKLDGNIIHPYCSTYSNEDGYFYCPMRVVGGQQIRYLVTACEREDGTYDLDDIIRLDSTQSYPYLSIYSRCPNDIAVRDPATPPPAPSIFRIMDLKGNVHINCDMGNQGTGKVPSTVEISEAKKNQTVIETTFVGGVKRADQRFTPNNYEDIFAKVPSVIAGAANSGSVHQGSFWSKDCKTLTYDRRSQDIWWKNMCDTGDPDKYELDTYTRGIEGENKAKPYVIESFYPALPAKAVMLFPREMTFRLELVGYAQNPNATYAFNQTHFGMCLQENEGLGIKIRKFLDPDTFPRISCETYKKCTDPFGINYGVNPEDLPDPTKDTEEYRSEMTTTGPGVSLSSYNTFEDIWDKYYVETGYDPVICVKPDTDEEVKISQIKKPWDPDCGGGECSLGSDYWSPEMLMYYSAKAGTALSSSTYGIVGSSYQANPADPSKSDPLGALMESQDPLKSGNAIVFGGYKNDPASNPEEGKGSVTFGAQISSNIKDISDAEGLTVSQESYPIDPKFTDTTTMGFGVKDDPAFTDLLYREDYPLVKFGGEIQTYCMLSNANNLKDKINSIIISKDNELEFYRSNEYIDDETGVVQLDEHHYLQNPQANTPAPPTDPASMGTSDIRYTTAAINRSEKLLELDGDLLEKAKSAGTHLYDAVMNASAGSGEIKVSGFTVIEQFLLLLQGKTAKYKNFFDRGGTIAELRPEPMDNFIVNYNHIETEDGGSVYEAVTEESFAKFFPLPANDSTFKTQIKDDRVVSPWGENYCYPWGNGLGDNSNKPRGEDHSSKVAEKFGTVIPMNEYCGDEDAGSDEDDKKLPFTEDINIGREVTINGEKMGPNVPISRTCRPVDCKKPGDGVNESSCNKFEWVYCAWKQKTTLIDKAPEGKSCDKECDHTCCPVNGEGNENVSVCCESGCGSGDPGNICASTCKGDTPSPQNCLAGTNECCATGECEDKNGNSEPGKQYQCPNAWYVSDEVYCTVQVAGPFGAQGKFKECDGSAEMMATMDIVPQRQNAENEQASDATETEEEPDDYPYTESMLGAEYLALKNPRSIGEVGEYCPVSDDPSYCMPIDVTMVAGGFNIPAMSTAEDVAGTEQRTTPIGVEKDKAPGSGVKYQEMQEYATDGRYAPDIEYPTPNVCSTNTLDYGWDCSLKDVPNPAEADLDKLVPGCGLSALNTAACKTALGVDPATYTFSPTFVKVLQGAANAFQVPASLLLAQMKITGGLNDFADYWKQGDISKPESRISLASNISREEQNLIWSLSSIQVGTTPWWSSLDKYVKTRNGKTYYCNDLNYNEQGPFYLTGPAFENIKTRNDPGNTFGTAYDALNTVSMGRGETAHRCNFLDSAYVTAAGIRNFAERYASEQVMGDAPNTCNYDSWMGMGPGSWEITAGAMKSLNYWPVYLEGEYNSGNPDYAVYAAGGKISEILNACK</sequence>
<gene>
    <name evidence="3" type="ORF">A2264_00265</name>
</gene>
<evidence type="ECO:0000256" key="1">
    <source>
        <dbReference type="SAM" id="MobiDB-lite"/>
    </source>
</evidence>
<organism evidence="3 4">
    <name type="scientific">candidate division WWE3 bacterium RIFOXYA2_FULL_46_9</name>
    <dbReference type="NCBI Taxonomy" id="1802636"/>
    <lineage>
        <taxon>Bacteria</taxon>
        <taxon>Katanobacteria</taxon>
    </lineage>
</organism>
<comment type="caution">
    <text evidence="3">The sequence shown here is derived from an EMBL/GenBank/DDBJ whole genome shotgun (WGS) entry which is preliminary data.</text>
</comment>